<dbReference type="AlphaFoldDB" id="A0A4Z1PP14"/>
<evidence type="ECO:0000313" key="2">
    <source>
        <dbReference type="Proteomes" id="UP000298493"/>
    </source>
</evidence>
<sequence>MVGFVASITSGEYHEWGWGVSRVGSITTGGITTGGITTGGITTGGITTGEYHDSRLEPEYHDCNRASRLQPSITTAYHDCNPSITTPTRVSRLQPEYHSII</sequence>
<comment type="caution">
    <text evidence="1">The sequence shown here is derived from an EMBL/GenBank/DDBJ whole genome shotgun (WGS) entry which is preliminary data.</text>
</comment>
<protein>
    <submittedName>
        <fullName evidence="1">Uncharacterized protein</fullName>
    </submittedName>
</protein>
<reference evidence="1 2" key="1">
    <citation type="submission" date="2019-04" db="EMBL/GenBank/DDBJ databases">
        <title>High contiguity whole genome sequence and gene annotation resource for two Venturia nashicola isolates.</title>
        <authorList>
            <person name="Prokchorchik M."/>
            <person name="Won K."/>
            <person name="Lee Y."/>
            <person name="Choi E.D."/>
            <person name="Segonzac C."/>
            <person name="Sohn K.H."/>
        </authorList>
    </citation>
    <scope>NUCLEOTIDE SEQUENCE [LARGE SCALE GENOMIC DNA]</scope>
    <source>
        <strain evidence="1 2">PRI2</strain>
    </source>
</reference>
<evidence type="ECO:0000313" key="1">
    <source>
        <dbReference type="EMBL" id="TID25640.1"/>
    </source>
</evidence>
<organism evidence="1 2">
    <name type="scientific">Venturia nashicola</name>
    <dbReference type="NCBI Taxonomy" id="86259"/>
    <lineage>
        <taxon>Eukaryota</taxon>
        <taxon>Fungi</taxon>
        <taxon>Dikarya</taxon>
        <taxon>Ascomycota</taxon>
        <taxon>Pezizomycotina</taxon>
        <taxon>Dothideomycetes</taxon>
        <taxon>Pleosporomycetidae</taxon>
        <taxon>Venturiales</taxon>
        <taxon>Venturiaceae</taxon>
        <taxon>Venturia</taxon>
    </lineage>
</organism>
<gene>
    <name evidence="1" type="ORF">E6O75_ATG03503</name>
</gene>
<keyword evidence="2" id="KW-1185">Reference proteome</keyword>
<accession>A0A4Z1PP14</accession>
<proteinExistence type="predicted"/>
<name>A0A4Z1PP14_9PEZI</name>
<dbReference type="EMBL" id="SNSC02000003">
    <property type="protein sequence ID" value="TID25640.1"/>
    <property type="molecule type" value="Genomic_DNA"/>
</dbReference>
<dbReference type="Proteomes" id="UP000298493">
    <property type="component" value="Unassembled WGS sequence"/>
</dbReference>